<evidence type="ECO:0000256" key="6">
    <source>
        <dbReference type="ARBA" id="ARBA00023002"/>
    </source>
</evidence>
<evidence type="ECO:0000256" key="9">
    <source>
        <dbReference type="PIRSR" id="PIRSR602401-1"/>
    </source>
</evidence>
<dbReference type="EMBL" id="ML213619">
    <property type="protein sequence ID" value="TFK35719.1"/>
    <property type="molecule type" value="Genomic_DNA"/>
</dbReference>
<comment type="pathway">
    <text evidence="2">Secondary metabolite biosynthesis.</text>
</comment>
<sequence length="514" mass="58805">MAIFVPQNLSAAHVVTCVLILAIYVAWRNFKNYWTTPPFPPGPPPKLFIGNLCDFPTVQPWITYTRWKYQYGNIVYANAFGQHVVILNSLKAVIDLFEKRSQKYSDRPVLPMRDILGWKFVVGLMYYGDEWRKNRRILHQRYKPDAALAYRPIQMAKIHELLRNLLEDPSNFQEHYKYMAASIIMATVYGYESAPKEDPFIKNGDKAITMMTNAMFPGASVVNALPFLKYLPKWVPGSQFHRDAEECRALTRNMLDLPYEFVKDNMSNGRENSSLISELIEINEKEGGSTSGKEMIKGLGATSYSGTIIISTHYQWTFFYASAVNPEARRKAQEEIDRVIGGERLPDFNDRPSLPYVEAFYREVMRWRPAMPMGVAHSVTEDDIYEGYFIPKGATIMSNIWAMTRDLTKYPEPEAFRPERFLSPDGKLNNDDTILTFGFGRRLCIGRHAADSTIWATIVSVLAVFNFDLAKDIDGNAVSIEGIYTDALISHVLSFQCFITPRTVQARHLILEID</sequence>
<reference evidence="12 13" key="1">
    <citation type="journal article" date="2019" name="Nat. Ecol. Evol.">
        <title>Megaphylogeny resolves global patterns of mushroom evolution.</title>
        <authorList>
            <person name="Varga T."/>
            <person name="Krizsan K."/>
            <person name="Foldi C."/>
            <person name="Dima B."/>
            <person name="Sanchez-Garcia M."/>
            <person name="Sanchez-Ramirez S."/>
            <person name="Szollosi G.J."/>
            <person name="Szarkandi J.G."/>
            <person name="Papp V."/>
            <person name="Albert L."/>
            <person name="Andreopoulos W."/>
            <person name="Angelini C."/>
            <person name="Antonin V."/>
            <person name="Barry K.W."/>
            <person name="Bougher N.L."/>
            <person name="Buchanan P."/>
            <person name="Buyck B."/>
            <person name="Bense V."/>
            <person name="Catcheside P."/>
            <person name="Chovatia M."/>
            <person name="Cooper J."/>
            <person name="Damon W."/>
            <person name="Desjardin D."/>
            <person name="Finy P."/>
            <person name="Geml J."/>
            <person name="Haridas S."/>
            <person name="Hughes K."/>
            <person name="Justo A."/>
            <person name="Karasinski D."/>
            <person name="Kautmanova I."/>
            <person name="Kiss B."/>
            <person name="Kocsube S."/>
            <person name="Kotiranta H."/>
            <person name="LaButti K.M."/>
            <person name="Lechner B.E."/>
            <person name="Liimatainen K."/>
            <person name="Lipzen A."/>
            <person name="Lukacs Z."/>
            <person name="Mihaltcheva S."/>
            <person name="Morgado L.N."/>
            <person name="Niskanen T."/>
            <person name="Noordeloos M.E."/>
            <person name="Ohm R.A."/>
            <person name="Ortiz-Santana B."/>
            <person name="Ovrebo C."/>
            <person name="Racz N."/>
            <person name="Riley R."/>
            <person name="Savchenko A."/>
            <person name="Shiryaev A."/>
            <person name="Soop K."/>
            <person name="Spirin V."/>
            <person name="Szebenyi C."/>
            <person name="Tomsovsky M."/>
            <person name="Tulloss R.E."/>
            <person name="Uehling J."/>
            <person name="Grigoriev I.V."/>
            <person name="Vagvolgyi C."/>
            <person name="Papp T."/>
            <person name="Martin F.M."/>
            <person name="Miettinen O."/>
            <person name="Hibbett D.S."/>
            <person name="Nagy L.G."/>
        </authorList>
    </citation>
    <scope>NUCLEOTIDE SEQUENCE [LARGE SCALE GENOMIC DNA]</scope>
    <source>
        <strain evidence="12 13">CBS 166.37</strain>
    </source>
</reference>
<protein>
    <submittedName>
        <fullName evidence="12">Cytochrome P450</fullName>
    </submittedName>
</protein>
<dbReference type="STRING" id="68775.A0A5C3LRD2"/>
<gene>
    <name evidence="12" type="ORF">BDQ12DRAFT_611281</name>
</gene>
<dbReference type="InterPro" id="IPR050364">
    <property type="entry name" value="Cytochrome_P450_fung"/>
</dbReference>
<dbReference type="AlphaFoldDB" id="A0A5C3LRD2"/>
<dbReference type="GO" id="GO:0020037">
    <property type="term" value="F:heme binding"/>
    <property type="evidence" value="ECO:0007669"/>
    <property type="project" value="InterPro"/>
</dbReference>
<evidence type="ECO:0000256" key="3">
    <source>
        <dbReference type="ARBA" id="ARBA00010617"/>
    </source>
</evidence>
<evidence type="ECO:0000256" key="8">
    <source>
        <dbReference type="ARBA" id="ARBA00023033"/>
    </source>
</evidence>
<dbReference type="Proteomes" id="UP000308652">
    <property type="component" value="Unassembled WGS sequence"/>
</dbReference>
<dbReference type="PROSITE" id="PS00086">
    <property type="entry name" value="CYTOCHROME_P450"/>
    <property type="match status" value="1"/>
</dbReference>
<evidence type="ECO:0000256" key="5">
    <source>
        <dbReference type="ARBA" id="ARBA00022723"/>
    </source>
</evidence>
<dbReference type="SUPFAM" id="SSF48264">
    <property type="entry name" value="Cytochrome P450"/>
    <property type="match status" value="1"/>
</dbReference>
<name>A0A5C3LRD2_9AGAR</name>
<feature type="transmembrane region" description="Helical" evidence="11">
    <location>
        <begin position="9"/>
        <end position="27"/>
    </location>
</feature>
<evidence type="ECO:0000256" key="4">
    <source>
        <dbReference type="ARBA" id="ARBA00022617"/>
    </source>
</evidence>
<evidence type="ECO:0000256" key="11">
    <source>
        <dbReference type="SAM" id="Phobius"/>
    </source>
</evidence>
<keyword evidence="11" id="KW-0472">Membrane</keyword>
<dbReference type="InterPro" id="IPR001128">
    <property type="entry name" value="Cyt_P450"/>
</dbReference>
<dbReference type="CDD" id="cd11065">
    <property type="entry name" value="CYP64-like"/>
    <property type="match status" value="1"/>
</dbReference>
<dbReference type="PANTHER" id="PTHR46300:SF7">
    <property type="entry name" value="P450, PUTATIVE (EUROFUNG)-RELATED"/>
    <property type="match status" value="1"/>
</dbReference>
<comment type="cofactor">
    <cofactor evidence="1 9">
        <name>heme</name>
        <dbReference type="ChEBI" id="CHEBI:30413"/>
    </cofactor>
</comment>
<evidence type="ECO:0000256" key="10">
    <source>
        <dbReference type="RuleBase" id="RU000461"/>
    </source>
</evidence>
<keyword evidence="5 9" id="KW-0479">Metal-binding</keyword>
<dbReference type="InterPro" id="IPR002401">
    <property type="entry name" value="Cyt_P450_E_grp-I"/>
</dbReference>
<proteinExistence type="inferred from homology"/>
<comment type="similarity">
    <text evidence="3 10">Belongs to the cytochrome P450 family.</text>
</comment>
<dbReference type="PRINTS" id="PR00385">
    <property type="entry name" value="P450"/>
</dbReference>
<dbReference type="Gene3D" id="1.10.630.10">
    <property type="entry name" value="Cytochrome P450"/>
    <property type="match status" value="1"/>
</dbReference>
<accession>A0A5C3LRD2</accession>
<dbReference type="GO" id="GO:0004497">
    <property type="term" value="F:monooxygenase activity"/>
    <property type="evidence" value="ECO:0007669"/>
    <property type="project" value="UniProtKB-KW"/>
</dbReference>
<keyword evidence="13" id="KW-1185">Reference proteome</keyword>
<organism evidence="12 13">
    <name type="scientific">Crucibulum laeve</name>
    <dbReference type="NCBI Taxonomy" id="68775"/>
    <lineage>
        <taxon>Eukaryota</taxon>
        <taxon>Fungi</taxon>
        <taxon>Dikarya</taxon>
        <taxon>Basidiomycota</taxon>
        <taxon>Agaricomycotina</taxon>
        <taxon>Agaricomycetes</taxon>
        <taxon>Agaricomycetidae</taxon>
        <taxon>Agaricales</taxon>
        <taxon>Agaricineae</taxon>
        <taxon>Nidulariaceae</taxon>
        <taxon>Crucibulum</taxon>
    </lineage>
</organism>
<dbReference type="GO" id="GO:0016705">
    <property type="term" value="F:oxidoreductase activity, acting on paired donors, with incorporation or reduction of molecular oxygen"/>
    <property type="evidence" value="ECO:0007669"/>
    <property type="project" value="InterPro"/>
</dbReference>
<evidence type="ECO:0000256" key="2">
    <source>
        <dbReference type="ARBA" id="ARBA00005179"/>
    </source>
</evidence>
<dbReference type="OrthoDB" id="2789670at2759"/>
<evidence type="ECO:0000256" key="1">
    <source>
        <dbReference type="ARBA" id="ARBA00001971"/>
    </source>
</evidence>
<dbReference type="Pfam" id="PF00067">
    <property type="entry name" value="p450"/>
    <property type="match status" value="1"/>
</dbReference>
<keyword evidence="7 9" id="KW-0408">Iron</keyword>
<dbReference type="GO" id="GO:0005506">
    <property type="term" value="F:iron ion binding"/>
    <property type="evidence" value="ECO:0007669"/>
    <property type="project" value="InterPro"/>
</dbReference>
<evidence type="ECO:0000313" key="12">
    <source>
        <dbReference type="EMBL" id="TFK35719.1"/>
    </source>
</evidence>
<keyword evidence="4 9" id="KW-0349">Heme</keyword>
<dbReference type="PRINTS" id="PR00463">
    <property type="entry name" value="EP450I"/>
</dbReference>
<evidence type="ECO:0000256" key="7">
    <source>
        <dbReference type="ARBA" id="ARBA00023004"/>
    </source>
</evidence>
<keyword evidence="11" id="KW-1133">Transmembrane helix</keyword>
<feature type="binding site" description="axial binding residue" evidence="9">
    <location>
        <position position="444"/>
    </location>
    <ligand>
        <name>heme</name>
        <dbReference type="ChEBI" id="CHEBI:30413"/>
    </ligand>
    <ligandPart>
        <name>Fe</name>
        <dbReference type="ChEBI" id="CHEBI:18248"/>
    </ligandPart>
</feature>
<evidence type="ECO:0000313" key="13">
    <source>
        <dbReference type="Proteomes" id="UP000308652"/>
    </source>
</evidence>
<keyword evidence="6 10" id="KW-0560">Oxidoreductase</keyword>
<dbReference type="InterPro" id="IPR017972">
    <property type="entry name" value="Cyt_P450_CS"/>
</dbReference>
<keyword evidence="8 10" id="KW-0503">Monooxygenase</keyword>
<dbReference type="InterPro" id="IPR036396">
    <property type="entry name" value="Cyt_P450_sf"/>
</dbReference>
<keyword evidence="11" id="KW-0812">Transmembrane</keyword>
<dbReference type="PANTHER" id="PTHR46300">
    <property type="entry name" value="P450, PUTATIVE (EUROFUNG)-RELATED-RELATED"/>
    <property type="match status" value="1"/>
</dbReference>